<dbReference type="STRING" id="983965.A0A2T4BSQ3"/>
<keyword evidence="7" id="KW-1185">Reference proteome</keyword>
<dbReference type="GO" id="GO:0031087">
    <property type="term" value="P:deadenylation-independent decapping of nuclear-transcribed mRNA"/>
    <property type="evidence" value="ECO:0007669"/>
    <property type="project" value="TreeGrafter"/>
</dbReference>
<dbReference type="GO" id="GO:0000932">
    <property type="term" value="C:P-body"/>
    <property type="evidence" value="ECO:0007669"/>
    <property type="project" value="TreeGrafter"/>
</dbReference>
<keyword evidence="3" id="KW-0963">Cytoplasm</keyword>
<dbReference type="CDD" id="cd13182">
    <property type="entry name" value="EVH1-like_Dcp1"/>
    <property type="match status" value="1"/>
</dbReference>
<dbReference type="OrthoDB" id="255837at2759"/>
<organism evidence="6 7">
    <name type="scientific">Trichoderma longibrachiatum ATCC 18648</name>
    <dbReference type="NCBI Taxonomy" id="983965"/>
    <lineage>
        <taxon>Eukaryota</taxon>
        <taxon>Fungi</taxon>
        <taxon>Dikarya</taxon>
        <taxon>Ascomycota</taxon>
        <taxon>Pezizomycotina</taxon>
        <taxon>Sordariomycetes</taxon>
        <taxon>Hypocreomycetidae</taxon>
        <taxon>Hypocreales</taxon>
        <taxon>Hypocreaceae</taxon>
        <taxon>Trichoderma</taxon>
    </lineage>
</organism>
<comment type="similarity">
    <text evidence="2">Belongs to the DCP1 family.</text>
</comment>
<accession>A0A2T4BSQ3</accession>
<evidence type="ECO:0000256" key="5">
    <source>
        <dbReference type="SAM" id="MobiDB-lite"/>
    </source>
</evidence>
<evidence type="ECO:0000256" key="3">
    <source>
        <dbReference type="ARBA" id="ARBA00022490"/>
    </source>
</evidence>
<dbReference type="Pfam" id="PF06058">
    <property type="entry name" value="DCP1"/>
    <property type="match status" value="1"/>
</dbReference>
<dbReference type="Proteomes" id="UP000240760">
    <property type="component" value="Unassembled WGS sequence"/>
</dbReference>
<evidence type="ECO:0000256" key="1">
    <source>
        <dbReference type="ARBA" id="ARBA00004496"/>
    </source>
</evidence>
<gene>
    <name evidence="6" type="ORF">M440DRAFT_22573</name>
</gene>
<evidence type="ECO:0000313" key="7">
    <source>
        <dbReference type="Proteomes" id="UP000240760"/>
    </source>
</evidence>
<dbReference type="InterPro" id="IPR010334">
    <property type="entry name" value="Dcp1"/>
</dbReference>
<dbReference type="GO" id="GO:0000290">
    <property type="term" value="P:deadenylation-dependent decapping of nuclear-transcribed mRNA"/>
    <property type="evidence" value="ECO:0007669"/>
    <property type="project" value="InterPro"/>
</dbReference>
<protein>
    <submittedName>
        <fullName evidence="6">PH domain-like protein</fullName>
    </submittedName>
</protein>
<comment type="subcellular location">
    <subcellularLocation>
        <location evidence="1">Cytoplasm</location>
    </subcellularLocation>
</comment>
<dbReference type="InterPro" id="IPR011993">
    <property type="entry name" value="PH-like_dom_sf"/>
</dbReference>
<reference evidence="6 7" key="1">
    <citation type="submission" date="2016-07" db="EMBL/GenBank/DDBJ databases">
        <title>Multiple horizontal gene transfer events from other fungi enriched the ability of initially mycotrophic Trichoderma (Ascomycota) to feed on dead plant biomass.</title>
        <authorList>
            <consortium name="DOE Joint Genome Institute"/>
            <person name="Aerts A."/>
            <person name="Atanasova L."/>
            <person name="Chenthamara K."/>
            <person name="Zhang J."/>
            <person name="Grujic M."/>
            <person name="Henrissat B."/>
            <person name="Kuo A."/>
            <person name="Salamov A."/>
            <person name="Lipzen A."/>
            <person name="Labutti K."/>
            <person name="Barry K."/>
            <person name="Miao Y."/>
            <person name="Rahimi M.J."/>
            <person name="Shen Q."/>
            <person name="Grigoriev I.V."/>
            <person name="Kubicek C.P."/>
            <person name="Druzhinina I.S."/>
        </authorList>
    </citation>
    <scope>NUCLEOTIDE SEQUENCE [LARGE SCALE GENOMIC DNA]</scope>
    <source>
        <strain evidence="6 7">ATCC 18648</strain>
    </source>
</reference>
<dbReference type="Gene3D" id="2.30.29.30">
    <property type="entry name" value="Pleckstrin-homology domain (PH domain)/Phosphotyrosine-binding domain (PTB)"/>
    <property type="match status" value="1"/>
</dbReference>
<dbReference type="GO" id="GO:0008047">
    <property type="term" value="F:enzyme activator activity"/>
    <property type="evidence" value="ECO:0007669"/>
    <property type="project" value="InterPro"/>
</dbReference>
<evidence type="ECO:0000256" key="2">
    <source>
        <dbReference type="ARBA" id="ARBA00008778"/>
    </source>
</evidence>
<feature type="region of interest" description="Disordered" evidence="5">
    <location>
        <begin position="100"/>
        <end position="146"/>
    </location>
</feature>
<evidence type="ECO:0000313" key="6">
    <source>
        <dbReference type="EMBL" id="PTB72296.1"/>
    </source>
</evidence>
<keyword evidence="4" id="KW-0507">mRNA processing</keyword>
<dbReference type="SUPFAM" id="SSF50729">
    <property type="entry name" value="PH domain-like"/>
    <property type="match status" value="1"/>
</dbReference>
<dbReference type="PANTHER" id="PTHR16290">
    <property type="entry name" value="TRANSCRIPTION FACTOR SMIF DECAPPING ENZYME DCP1"/>
    <property type="match status" value="1"/>
</dbReference>
<evidence type="ECO:0000256" key="4">
    <source>
        <dbReference type="ARBA" id="ARBA00022664"/>
    </source>
</evidence>
<feature type="compositionally biased region" description="Basic residues" evidence="5">
    <location>
        <begin position="132"/>
        <end position="143"/>
    </location>
</feature>
<dbReference type="GO" id="GO:0003729">
    <property type="term" value="F:mRNA binding"/>
    <property type="evidence" value="ECO:0007669"/>
    <property type="project" value="TreeGrafter"/>
</dbReference>
<dbReference type="GO" id="GO:0006397">
    <property type="term" value="P:mRNA processing"/>
    <property type="evidence" value="ECO:0007669"/>
    <property type="project" value="UniProtKB-KW"/>
</dbReference>
<name>A0A2T4BSQ3_TRILO</name>
<feature type="compositionally biased region" description="Polar residues" evidence="5">
    <location>
        <begin position="100"/>
        <end position="112"/>
    </location>
</feature>
<proteinExistence type="inferred from homology"/>
<dbReference type="PANTHER" id="PTHR16290:SF0">
    <property type="entry name" value="DECAPPING PROTEIN 1, ISOFORM A"/>
    <property type="match status" value="1"/>
</dbReference>
<dbReference type="EMBL" id="KZ679142">
    <property type="protein sequence ID" value="PTB72296.1"/>
    <property type="molecule type" value="Genomic_DNA"/>
</dbReference>
<sequence length="349" mass="37630">MLSLSVLAAVNLARPTSTKRHHQPASSSLVSPTDRIESLRIIAITLAIAVLCIHQSYLSIQLPSTTAALPSYTNLPAVTASTRPSNTSSHSLSILASTPRTLRRAPQQNTHQPLLPVSTALLLPPPKMSRPAPRKPRHHRHPSNRIPAISDYESDAAAMAPAYSAPPPRTNTELNLSVLQRYLPSISRILSIAANAVVYTFDAAAQSWEKSGIEGTMFVCAQTPLPDDVHNRPRACVFVLSRRGLDNVIVDLARVGHVEIMGELVILKVESDHEAEEKVLGLWIHNDEAETRATNGAIIEESWKIARAAGTVENEGLEAGPEAGPAMQAIGRPLTLNELFGRQAEATGS</sequence>
<dbReference type="AlphaFoldDB" id="A0A2T4BSQ3"/>